<dbReference type="PIRSF" id="PIRSF000726">
    <property type="entry name" value="Asp_kin"/>
    <property type="match status" value="1"/>
</dbReference>
<evidence type="ECO:0000256" key="2">
    <source>
        <dbReference type="ARBA" id="ARBA00022679"/>
    </source>
</evidence>
<dbReference type="RefSeq" id="XP_031027644.1">
    <property type="nucleotide sequence ID" value="XM_031166558.1"/>
</dbReference>
<comment type="catalytic activity">
    <reaction evidence="6 7">
        <text>L-aspartate + ATP = 4-phospho-L-aspartate + ADP</text>
        <dbReference type="Rhea" id="RHEA:23776"/>
        <dbReference type="ChEBI" id="CHEBI:29991"/>
        <dbReference type="ChEBI" id="CHEBI:30616"/>
        <dbReference type="ChEBI" id="CHEBI:57535"/>
        <dbReference type="ChEBI" id="CHEBI:456216"/>
        <dbReference type="EC" id="2.7.2.4"/>
    </reaction>
</comment>
<comment type="similarity">
    <text evidence="1 7">Belongs to the aspartokinase family.</text>
</comment>
<protein>
    <recommendedName>
        <fullName evidence="7">Aspartokinase</fullName>
        <ecNumber evidence="7">2.7.2.4</ecNumber>
    </recommendedName>
</protein>
<dbReference type="NCBIfam" id="TIGR00657">
    <property type="entry name" value="asp_kinases"/>
    <property type="match status" value="1"/>
</dbReference>
<dbReference type="GO" id="GO:0005829">
    <property type="term" value="C:cytosol"/>
    <property type="evidence" value="ECO:0007669"/>
    <property type="project" value="TreeGrafter"/>
</dbReference>
<gene>
    <name evidence="10" type="primary">HOM3</name>
    <name evidence="10" type="ORF">SmJEL517_g00629</name>
</gene>
<dbReference type="InterPro" id="IPR001048">
    <property type="entry name" value="Asp/Glu/Uridylate_kinase"/>
</dbReference>
<dbReference type="OrthoDB" id="4323675at2759"/>
<feature type="region of interest" description="Disordered" evidence="8">
    <location>
        <begin position="331"/>
        <end position="350"/>
    </location>
</feature>
<evidence type="ECO:0000256" key="8">
    <source>
        <dbReference type="SAM" id="MobiDB-lite"/>
    </source>
</evidence>
<dbReference type="PANTHER" id="PTHR21499">
    <property type="entry name" value="ASPARTATE KINASE"/>
    <property type="match status" value="1"/>
</dbReference>
<dbReference type="Gene3D" id="3.30.70.260">
    <property type="match status" value="2"/>
</dbReference>
<dbReference type="GeneID" id="42001855"/>
<dbReference type="SUPFAM" id="SSF55021">
    <property type="entry name" value="ACT-like"/>
    <property type="match status" value="2"/>
</dbReference>
<dbReference type="SUPFAM" id="SSF53633">
    <property type="entry name" value="Carbamate kinase-like"/>
    <property type="match status" value="1"/>
</dbReference>
<evidence type="ECO:0000313" key="10">
    <source>
        <dbReference type="EMBL" id="TPX37733.1"/>
    </source>
</evidence>
<evidence type="ECO:0000256" key="6">
    <source>
        <dbReference type="ARBA" id="ARBA00047872"/>
    </source>
</evidence>
<dbReference type="GO" id="GO:0009088">
    <property type="term" value="P:threonine biosynthetic process"/>
    <property type="evidence" value="ECO:0007669"/>
    <property type="project" value="UniProtKB-ARBA"/>
</dbReference>
<comment type="caution">
    <text evidence="10">The sequence shown here is derived from an EMBL/GenBank/DDBJ whole genome shotgun (WGS) entry which is preliminary data.</text>
</comment>
<dbReference type="Gene3D" id="3.40.1160.10">
    <property type="entry name" value="Acetylglutamate kinase-like"/>
    <property type="match status" value="1"/>
</dbReference>
<dbReference type="InterPro" id="IPR005260">
    <property type="entry name" value="Asp_kin_monofn"/>
</dbReference>
<dbReference type="EMBL" id="QEAO01000002">
    <property type="protein sequence ID" value="TPX37733.1"/>
    <property type="molecule type" value="Genomic_DNA"/>
</dbReference>
<dbReference type="PROSITE" id="PS00324">
    <property type="entry name" value="ASPARTOKINASE"/>
    <property type="match status" value="1"/>
</dbReference>
<dbReference type="FunFam" id="3.40.1160.10:FF:000023">
    <property type="entry name" value="Probable aspartokinase"/>
    <property type="match status" value="1"/>
</dbReference>
<evidence type="ECO:0000256" key="1">
    <source>
        <dbReference type="ARBA" id="ARBA00010122"/>
    </source>
</evidence>
<dbReference type="Proteomes" id="UP000319731">
    <property type="component" value="Unassembled WGS sequence"/>
</dbReference>
<organism evidence="10 11">
    <name type="scientific">Synchytrium microbalum</name>
    <dbReference type="NCBI Taxonomy" id="1806994"/>
    <lineage>
        <taxon>Eukaryota</taxon>
        <taxon>Fungi</taxon>
        <taxon>Fungi incertae sedis</taxon>
        <taxon>Chytridiomycota</taxon>
        <taxon>Chytridiomycota incertae sedis</taxon>
        <taxon>Chytridiomycetes</taxon>
        <taxon>Synchytriales</taxon>
        <taxon>Synchytriaceae</taxon>
        <taxon>Synchytrium</taxon>
    </lineage>
</organism>
<dbReference type="Pfam" id="PF22468">
    <property type="entry name" value="ACT_9"/>
    <property type="match status" value="1"/>
</dbReference>
<feature type="domain" description="ACT" evidence="9">
    <location>
        <begin position="439"/>
        <end position="503"/>
    </location>
</feature>
<feature type="compositionally biased region" description="Low complexity" evidence="8">
    <location>
        <begin position="331"/>
        <end position="344"/>
    </location>
</feature>
<dbReference type="FunFam" id="3.30.2130.10:FF:000001">
    <property type="entry name" value="Bifunctional aspartokinase/homoserine dehydrogenase"/>
    <property type="match status" value="1"/>
</dbReference>
<evidence type="ECO:0000256" key="3">
    <source>
        <dbReference type="ARBA" id="ARBA00022741"/>
    </source>
</evidence>
<dbReference type="STRING" id="1806994.A0A507CJ45"/>
<sequence>MHATAETENLPCVVQKYGGTSIGTAERLLNVAKIVKSSLNTNRVIVVLSAMSSQKKVEGTTSRLLEAAHEALTPNSNRYLDIIDKIEQDHVKAVRLAVDSADIRAGVEVDVKHECKTLKQFLGAAEIIDEISPRSRDIIVSVGEKLSARIFTAVLQSQGVDAGYVNLEKVVDRQFDEKSLDHTFYQYLTQRLASSIRECPNQVPVVTGYFGPVPGSLLNTIGRGYTDLTAALIAVAVDGTELQIWKEVDGIFTADPRKAPKAKLLAKISPEEASELTYYGSEVIHPFTMEQVIRARIPIRILNTFRPEGAGTVILPPGMFMDGKMIKSYSSNGTSNGSNGASANKKPRSEKYPTAVTIKDNVTVINVHSNRKSVSHGFFASIFTTLDKFGIVVDLIATSEVHVSMALGHNVHDTKLELAIAELQAHGIVDVIKDLAILSLIGQLKHMIGIASRMFTVLAKHGVNIEMISQGASEINISCVIQAKDAQFAISAVHDEIILADQE</sequence>
<dbReference type="InterPro" id="IPR002912">
    <property type="entry name" value="ACT_dom"/>
</dbReference>
<dbReference type="AlphaFoldDB" id="A0A507CJ45"/>
<keyword evidence="4 7" id="KW-0418">Kinase</keyword>
<proteinExistence type="inferred from homology"/>
<keyword evidence="5" id="KW-0067">ATP-binding</keyword>
<dbReference type="GO" id="GO:0004072">
    <property type="term" value="F:aspartate kinase activity"/>
    <property type="evidence" value="ECO:0007669"/>
    <property type="project" value="UniProtKB-EC"/>
</dbReference>
<dbReference type="PANTHER" id="PTHR21499:SF59">
    <property type="entry name" value="ASPARTOKINASE"/>
    <property type="match status" value="1"/>
</dbReference>
<dbReference type="PROSITE" id="PS51671">
    <property type="entry name" value="ACT"/>
    <property type="match status" value="1"/>
</dbReference>
<dbReference type="InterPro" id="IPR045865">
    <property type="entry name" value="ACT-like_dom_sf"/>
</dbReference>
<keyword evidence="3" id="KW-0547">Nucleotide-binding</keyword>
<evidence type="ECO:0000256" key="5">
    <source>
        <dbReference type="ARBA" id="ARBA00022840"/>
    </source>
</evidence>
<evidence type="ECO:0000313" key="11">
    <source>
        <dbReference type="Proteomes" id="UP000319731"/>
    </source>
</evidence>
<dbReference type="GO" id="GO:0005524">
    <property type="term" value="F:ATP binding"/>
    <property type="evidence" value="ECO:0007669"/>
    <property type="project" value="UniProtKB-KW"/>
</dbReference>
<keyword evidence="2 7" id="KW-0808">Transferase</keyword>
<evidence type="ECO:0000256" key="7">
    <source>
        <dbReference type="RuleBase" id="RU003448"/>
    </source>
</evidence>
<dbReference type="GO" id="GO:0071266">
    <property type="term" value="P:'de novo' L-methionine biosynthetic process"/>
    <property type="evidence" value="ECO:0007669"/>
    <property type="project" value="UniProtKB-ARBA"/>
</dbReference>
<accession>A0A507CJ45</accession>
<evidence type="ECO:0000259" key="9">
    <source>
        <dbReference type="PROSITE" id="PS51671"/>
    </source>
</evidence>
<dbReference type="GO" id="GO:0009089">
    <property type="term" value="P:lysine biosynthetic process via diaminopimelate"/>
    <property type="evidence" value="ECO:0007669"/>
    <property type="project" value="InterPro"/>
</dbReference>
<dbReference type="InterPro" id="IPR054352">
    <property type="entry name" value="ACT_Aspartokinase"/>
</dbReference>
<dbReference type="InterPro" id="IPR001341">
    <property type="entry name" value="Asp_kinase"/>
</dbReference>
<dbReference type="InterPro" id="IPR036393">
    <property type="entry name" value="AceGlu_kinase-like_sf"/>
</dbReference>
<evidence type="ECO:0000256" key="4">
    <source>
        <dbReference type="ARBA" id="ARBA00022777"/>
    </source>
</evidence>
<dbReference type="Pfam" id="PF00696">
    <property type="entry name" value="AA_kinase"/>
    <property type="match status" value="1"/>
</dbReference>
<reference evidence="10 11" key="1">
    <citation type="journal article" date="2019" name="Sci. Rep.">
        <title>Comparative genomics of chytrid fungi reveal insights into the obligate biotrophic and pathogenic lifestyle of Synchytrium endobioticum.</title>
        <authorList>
            <person name="van de Vossenberg B.T.L.H."/>
            <person name="Warris S."/>
            <person name="Nguyen H.D.T."/>
            <person name="van Gent-Pelzer M.P.E."/>
            <person name="Joly D.L."/>
            <person name="van de Geest H.C."/>
            <person name="Bonants P.J.M."/>
            <person name="Smith D.S."/>
            <person name="Levesque C.A."/>
            <person name="van der Lee T.A.J."/>
        </authorList>
    </citation>
    <scope>NUCLEOTIDE SEQUENCE [LARGE SCALE GENOMIC DNA]</scope>
    <source>
        <strain evidence="10 11">JEL517</strain>
    </source>
</reference>
<dbReference type="InterPro" id="IPR018042">
    <property type="entry name" value="Aspartate_kinase_CS"/>
</dbReference>
<dbReference type="GO" id="GO:0009090">
    <property type="term" value="P:homoserine biosynthetic process"/>
    <property type="evidence" value="ECO:0007669"/>
    <property type="project" value="TreeGrafter"/>
</dbReference>
<name>A0A507CJ45_9FUNG</name>
<dbReference type="EC" id="2.7.2.4" evidence="7"/>
<keyword evidence="11" id="KW-1185">Reference proteome</keyword>